<dbReference type="GO" id="GO:0003700">
    <property type="term" value="F:DNA-binding transcription factor activity"/>
    <property type="evidence" value="ECO:0007669"/>
    <property type="project" value="InterPro"/>
</dbReference>
<evidence type="ECO:0000313" key="6">
    <source>
        <dbReference type="Proteomes" id="UP000198824"/>
    </source>
</evidence>
<dbReference type="GO" id="GO:0043565">
    <property type="term" value="F:sequence-specific DNA binding"/>
    <property type="evidence" value="ECO:0007669"/>
    <property type="project" value="InterPro"/>
</dbReference>
<evidence type="ECO:0000313" key="5">
    <source>
        <dbReference type="EMBL" id="SFR87386.1"/>
    </source>
</evidence>
<accession>A0A1I6K850</accession>
<dbReference type="RefSeq" id="WP_093312769.1">
    <property type="nucleotide sequence ID" value="NZ_FOZG01000001.1"/>
</dbReference>
<dbReference type="InterPro" id="IPR009057">
    <property type="entry name" value="Homeodomain-like_sf"/>
</dbReference>
<dbReference type="InterPro" id="IPR050204">
    <property type="entry name" value="AraC_XylS_family_regulators"/>
</dbReference>
<dbReference type="PANTHER" id="PTHR46796">
    <property type="entry name" value="HTH-TYPE TRANSCRIPTIONAL ACTIVATOR RHAS-RELATED"/>
    <property type="match status" value="1"/>
</dbReference>
<protein>
    <submittedName>
        <fullName evidence="5">AraC-type DNA-binding protein</fullName>
    </submittedName>
</protein>
<evidence type="ECO:0000256" key="3">
    <source>
        <dbReference type="ARBA" id="ARBA00023163"/>
    </source>
</evidence>
<dbReference type="OrthoDB" id="9816011at2"/>
<dbReference type="Gene3D" id="1.10.10.60">
    <property type="entry name" value="Homeodomain-like"/>
    <property type="match status" value="1"/>
</dbReference>
<reference evidence="5 6" key="1">
    <citation type="submission" date="2016-10" db="EMBL/GenBank/DDBJ databases">
        <authorList>
            <person name="de Groot N.N."/>
        </authorList>
    </citation>
    <scope>NUCLEOTIDE SEQUENCE [LARGE SCALE GENOMIC DNA]</scope>
    <source>
        <strain evidence="5 6">S5-249</strain>
    </source>
</reference>
<evidence type="ECO:0000256" key="2">
    <source>
        <dbReference type="ARBA" id="ARBA00023125"/>
    </source>
</evidence>
<dbReference type="EMBL" id="FOZG01000001">
    <property type="protein sequence ID" value="SFR87386.1"/>
    <property type="molecule type" value="Genomic_DNA"/>
</dbReference>
<dbReference type="SMART" id="SM00342">
    <property type="entry name" value="HTH_ARAC"/>
    <property type="match status" value="1"/>
</dbReference>
<keyword evidence="6" id="KW-1185">Reference proteome</keyword>
<dbReference type="PROSITE" id="PS01124">
    <property type="entry name" value="HTH_ARAC_FAMILY_2"/>
    <property type="match status" value="1"/>
</dbReference>
<evidence type="ECO:0000256" key="1">
    <source>
        <dbReference type="ARBA" id="ARBA00023015"/>
    </source>
</evidence>
<keyword evidence="1" id="KW-0805">Transcription regulation</keyword>
<feature type="domain" description="HTH araC/xylS-type" evidence="4">
    <location>
        <begin position="156"/>
        <end position="254"/>
    </location>
</feature>
<dbReference type="AlphaFoldDB" id="A0A1I6K850"/>
<name>A0A1I6K850_9SPHN</name>
<gene>
    <name evidence="5" type="ORF">SAMN05192580_1431</name>
</gene>
<keyword evidence="2 5" id="KW-0238">DNA-binding</keyword>
<proteinExistence type="predicted"/>
<keyword evidence="3" id="KW-0804">Transcription</keyword>
<dbReference type="InterPro" id="IPR018060">
    <property type="entry name" value="HTH_AraC"/>
</dbReference>
<dbReference type="STRING" id="1166337.SAMN05192580_1431"/>
<dbReference type="Proteomes" id="UP000198824">
    <property type="component" value="Unassembled WGS sequence"/>
</dbReference>
<organism evidence="5 6">
    <name type="scientific">Sphingomonas jatrophae</name>
    <dbReference type="NCBI Taxonomy" id="1166337"/>
    <lineage>
        <taxon>Bacteria</taxon>
        <taxon>Pseudomonadati</taxon>
        <taxon>Pseudomonadota</taxon>
        <taxon>Alphaproteobacteria</taxon>
        <taxon>Sphingomonadales</taxon>
        <taxon>Sphingomonadaceae</taxon>
        <taxon>Sphingomonas</taxon>
    </lineage>
</organism>
<dbReference type="Pfam" id="PF12833">
    <property type="entry name" value="HTH_18"/>
    <property type="match status" value="1"/>
</dbReference>
<sequence length="264" mass="28232">MTPLDWPLATVPRIHVAGRFPLADRAFGTSYRSVTHALHLHHYAGRMRLAGGEIELADGDVTLSPAGLVSAYDLTAGGHHWCVHFTVADAAADSCALLLHRALGAAALAFRERLAHVAALHARGDPLAAAQAGLALQQALLWLADSAGQASPSAAEQAAAIIDARFDEPLTPAAIARAVDRSPAHLARAFRARFGTTMPHRLLLRRAEHARYLLESTDLPVWRVAERVGIPDAQHFNKTLRRLLGASPRAIRAGGMGAKVDPDR</sequence>
<evidence type="ECO:0000259" key="4">
    <source>
        <dbReference type="PROSITE" id="PS01124"/>
    </source>
</evidence>
<dbReference type="SUPFAM" id="SSF46689">
    <property type="entry name" value="Homeodomain-like"/>
    <property type="match status" value="2"/>
</dbReference>